<comment type="caution">
    <text evidence="2">The sequence shown here is derived from an EMBL/GenBank/DDBJ whole genome shotgun (WGS) entry which is preliminary data.</text>
</comment>
<evidence type="ECO:0000313" key="2">
    <source>
        <dbReference type="EMBL" id="KAE8305155.1"/>
    </source>
</evidence>
<sequence>MFLALSQLVLSLYQSIVLLYFAEAFYSSLDTKARANRMARYEAYLPCVMFLVAVLARDVPSTLLSSSLVAITTVRAWNRQVSLPIAPSNKEQTRYLIESLIRAGVSLIIFVVSLCVLMNRLRLWMLSCIQLNFK</sequence>
<organism evidence="2 3">
    <name type="scientific">Giardia intestinalis (strain ATCC 50803 / WB clone C6)</name>
    <name type="common">Giardia lamblia</name>
    <dbReference type="NCBI Taxonomy" id="184922"/>
    <lineage>
        <taxon>Eukaryota</taxon>
        <taxon>Metamonada</taxon>
        <taxon>Diplomonadida</taxon>
        <taxon>Hexamitidae</taxon>
        <taxon>Giardiinae</taxon>
        <taxon>Giardia</taxon>
    </lineage>
</organism>
<feature type="transmembrane region" description="Helical" evidence="1">
    <location>
        <begin position="12"/>
        <end position="29"/>
    </location>
</feature>
<accession>A0A644F955</accession>
<dbReference type="InParanoid" id="A0A644F955"/>
<evidence type="ECO:0000313" key="3">
    <source>
        <dbReference type="Proteomes" id="UP000001548"/>
    </source>
</evidence>
<protein>
    <submittedName>
        <fullName evidence="2">Uncharacterized protein</fullName>
    </submittedName>
</protein>
<reference evidence="2 3" key="1">
    <citation type="journal article" date="2007" name="Science">
        <title>Genomic minimalism in the early diverging intestinal parasite Giardia lamblia.</title>
        <authorList>
            <person name="Morrison H.G."/>
            <person name="McArthur A.G."/>
            <person name="Gillin F.D."/>
            <person name="Aley S.B."/>
            <person name="Adam R.D."/>
            <person name="Olsen G.J."/>
            <person name="Best A.A."/>
            <person name="Cande W.Z."/>
            <person name="Chen F."/>
            <person name="Cipriano M.J."/>
            <person name="Davids B.J."/>
            <person name="Dawson S.C."/>
            <person name="Elmendorf H.G."/>
            <person name="Hehl A.B."/>
            <person name="Holder M.E."/>
            <person name="Huse S.M."/>
            <person name="Kim U.U."/>
            <person name="Lasek-Nesselquist E."/>
            <person name="Manning G."/>
            <person name="Nigam A."/>
            <person name="Nixon J.E."/>
            <person name="Palm D."/>
            <person name="Passamaneck N.E."/>
            <person name="Prabhu A."/>
            <person name="Reich C.I."/>
            <person name="Reiner D.S."/>
            <person name="Samuelson J."/>
            <person name="Svard S.G."/>
            <person name="Sogin M.L."/>
        </authorList>
    </citation>
    <scope>NUCLEOTIDE SEQUENCE [LARGE SCALE GENOMIC DNA]</scope>
    <source>
        <strain evidence="2 3">WB C6</strain>
    </source>
</reference>
<evidence type="ECO:0000256" key="1">
    <source>
        <dbReference type="SAM" id="Phobius"/>
    </source>
</evidence>
<keyword evidence="3" id="KW-1185">Reference proteome</keyword>
<keyword evidence="1" id="KW-1133">Transmembrane helix</keyword>
<keyword evidence="1" id="KW-0812">Transmembrane</keyword>
<gene>
    <name evidence="2" type="ORF">GL50803_0020472</name>
</gene>
<feature type="transmembrane region" description="Helical" evidence="1">
    <location>
        <begin position="99"/>
        <end position="117"/>
    </location>
</feature>
<dbReference type="EMBL" id="AACB03000001">
    <property type="protein sequence ID" value="KAE8305155.1"/>
    <property type="molecule type" value="Genomic_DNA"/>
</dbReference>
<name>A0A644F955_GIAIC</name>
<dbReference type="Proteomes" id="UP000001548">
    <property type="component" value="Unassembled WGS sequence"/>
</dbReference>
<proteinExistence type="predicted"/>
<keyword evidence="1" id="KW-0472">Membrane</keyword>
<dbReference type="AlphaFoldDB" id="A0A644F955"/>